<dbReference type="FunFam" id="3.30.565.10:FF:000006">
    <property type="entry name" value="Sensor histidine kinase WalK"/>
    <property type="match status" value="1"/>
</dbReference>
<evidence type="ECO:0000313" key="10">
    <source>
        <dbReference type="Proteomes" id="UP000035579"/>
    </source>
</evidence>
<dbReference type="SUPFAM" id="SSF55874">
    <property type="entry name" value="ATPase domain of HSP90 chaperone/DNA topoisomerase II/histidine kinase"/>
    <property type="match status" value="1"/>
</dbReference>
<protein>
    <recommendedName>
        <fullName evidence="2">histidine kinase</fullName>
        <ecNumber evidence="2">2.7.13.3</ecNumber>
    </recommendedName>
</protein>
<evidence type="ECO:0000256" key="4">
    <source>
        <dbReference type="ARBA" id="ARBA00022679"/>
    </source>
</evidence>
<dbReference type="Proteomes" id="UP000256345">
    <property type="component" value="Unassembled WGS sequence"/>
</dbReference>
<dbReference type="SMART" id="SM00387">
    <property type="entry name" value="HATPase_c"/>
    <property type="match status" value="1"/>
</dbReference>
<feature type="domain" description="PAS" evidence="7">
    <location>
        <begin position="198"/>
        <end position="235"/>
    </location>
</feature>
<feature type="domain" description="Histidine kinase" evidence="6">
    <location>
        <begin position="346"/>
        <end position="563"/>
    </location>
</feature>
<dbReference type="InterPro" id="IPR036097">
    <property type="entry name" value="HisK_dim/P_sf"/>
</dbReference>
<dbReference type="InterPro" id="IPR003594">
    <property type="entry name" value="HATPase_dom"/>
</dbReference>
<evidence type="ECO:0000259" key="6">
    <source>
        <dbReference type="PROSITE" id="PS50109"/>
    </source>
</evidence>
<keyword evidence="5 8" id="KW-0418">Kinase</keyword>
<keyword evidence="4" id="KW-0808">Transferase</keyword>
<organism evidence="8 10">
    <name type="scientific">Archangium gephyra</name>
    <dbReference type="NCBI Taxonomy" id="48"/>
    <lineage>
        <taxon>Bacteria</taxon>
        <taxon>Pseudomonadati</taxon>
        <taxon>Myxococcota</taxon>
        <taxon>Myxococcia</taxon>
        <taxon>Myxococcales</taxon>
        <taxon>Cystobacterineae</taxon>
        <taxon>Archangiaceae</taxon>
        <taxon>Archangium</taxon>
    </lineage>
</organism>
<keyword evidence="11" id="KW-1185">Reference proteome</keyword>
<dbReference type="PROSITE" id="PS50112">
    <property type="entry name" value="PAS"/>
    <property type="match status" value="1"/>
</dbReference>
<proteinExistence type="predicted"/>
<dbReference type="Pfam" id="PF00512">
    <property type="entry name" value="HisKA"/>
    <property type="match status" value="1"/>
</dbReference>
<dbReference type="PRINTS" id="PR00344">
    <property type="entry name" value="BCTRLSENSOR"/>
</dbReference>
<evidence type="ECO:0000256" key="2">
    <source>
        <dbReference type="ARBA" id="ARBA00012438"/>
    </source>
</evidence>
<accession>A0AAC8QH44</accession>
<dbReference type="Pfam" id="PF02518">
    <property type="entry name" value="HATPase_c"/>
    <property type="match status" value="1"/>
</dbReference>
<evidence type="ECO:0000259" key="7">
    <source>
        <dbReference type="PROSITE" id="PS50112"/>
    </source>
</evidence>
<dbReference type="SUPFAM" id="SSF55781">
    <property type="entry name" value="GAF domain-like"/>
    <property type="match status" value="1"/>
</dbReference>
<dbReference type="PROSITE" id="PS50109">
    <property type="entry name" value="HIS_KIN"/>
    <property type="match status" value="1"/>
</dbReference>
<dbReference type="InterPro" id="IPR013767">
    <property type="entry name" value="PAS_fold"/>
</dbReference>
<reference evidence="8 10" key="1">
    <citation type="submission" date="2015-05" db="EMBL/GenBank/DDBJ databases">
        <title>Genome assembly of Archangium gephyra DSM 2261.</title>
        <authorList>
            <person name="Sharma G."/>
            <person name="Subramanian S."/>
        </authorList>
    </citation>
    <scope>NUCLEOTIDE SEQUENCE [LARGE SCALE GENOMIC DNA]</scope>
    <source>
        <strain evidence="8 10">DSM 2261</strain>
    </source>
</reference>
<dbReference type="EMBL" id="QUMU01000011">
    <property type="protein sequence ID" value="REG26789.1"/>
    <property type="molecule type" value="Genomic_DNA"/>
</dbReference>
<evidence type="ECO:0000256" key="3">
    <source>
        <dbReference type="ARBA" id="ARBA00022553"/>
    </source>
</evidence>
<dbReference type="InterPro" id="IPR005467">
    <property type="entry name" value="His_kinase_dom"/>
</dbReference>
<dbReference type="RefSeq" id="WP_053067203.1">
    <property type="nucleotide sequence ID" value="NZ_CP011509.1"/>
</dbReference>
<dbReference type="PANTHER" id="PTHR43047">
    <property type="entry name" value="TWO-COMPONENT HISTIDINE PROTEIN KINASE"/>
    <property type="match status" value="1"/>
</dbReference>
<sequence>MNRLVVGLLAGALGGVAGVWLARRVARRDEPGGSAFLRAEVGAALAHPGTLQEMLQPCAEAMVRHLGGAFARIWVLPPGAQVLELRASAGLYTHLNGEHARIPLGQLKIGQIAQTATPVLTNDVRDDPRIPNQEWAMREGLVAFAGYPLLADGHVVGVMAMFARHALDNDTLEALGSVADAMAQGIGRKYAEERLRQSEERFRLLLDSTGEAIYGLDLEGRCTFANRTCARLLGYPDASALIGLQMHDTIHHSHEDGSPYPRAECLVYEATNREGFHDDEEWLWRADGTGFPAEVWSYPLWRGEERLGAVVTFVDITWRREAEAERARLLRETQEAVRARDEFLAIASHELRTPLTPLRLALQSAQRLLQGGQPASAELLSRLAVTDRQVVRLTRLVESMLDLSRLTRGTLQLDTAPCDLAVLVREVLERSREVLAQAECTLDAQVEGPLPVLGDRLRLEQVLENLLSNAMKYGAGCPVHVRCRAEQGRALLSVEDEGIGISPEDQQRIFGRFERAASVRHYGGFGLGLYILREIVEVHGGNVSVESQPGQGARFTVTLPLLDAPG</sequence>
<dbReference type="InterPro" id="IPR036890">
    <property type="entry name" value="HATPase_C_sf"/>
</dbReference>
<dbReference type="InterPro" id="IPR000014">
    <property type="entry name" value="PAS"/>
</dbReference>
<dbReference type="Gene3D" id="3.30.565.10">
    <property type="entry name" value="Histidine kinase-like ATPase, C-terminal domain"/>
    <property type="match status" value="1"/>
</dbReference>
<dbReference type="CDD" id="cd00082">
    <property type="entry name" value="HisKA"/>
    <property type="match status" value="1"/>
</dbReference>
<dbReference type="KEGG" id="age:AA314_09016"/>
<dbReference type="SMART" id="SM00388">
    <property type="entry name" value="HisKA"/>
    <property type="match status" value="1"/>
</dbReference>
<dbReference type="EMBL" id="CP011509">
    <property type="protein sequence ID" value="AKJ07390.1"/>
    <property type="molecule type" value="Genomic_DNA"/>
</dbReference>
<dbReference type="InterPro" id="IPR029016">
    <property type="entry name" value="GAF-like_dom_sf"/>
</dbReference>
<dbReference type="Pfam" id="PF13185">
    <property type="entry name" value="GAF_2"/>
    <property type="match status" value="1"/>
</dbReference>
<gene>
    <name evidence="8" type="ORF">AA314_09016</name>
    <name evidence="9" type="ORF">ATI61_111340</name>
</gene>
<dbReference type="SMART" id="SM00091">
    <property type="entry name" value="PAS"/>
    <property type="match status" value="1"/>
</dbReference>
<dbReference type="CDD" id="cd00075">
    <property type="entry name" value="HATPase"/>
    <property type="match status" value="1"/>
</dbReference>
<evidence type="ECO:0000313" key="9">
    <source>
        <dbReference type="EMBL" id="REG26789.1"/>
    </source>
</evidence>
<name>A0AAC8QH44_9BACT</name>
<dbReference type="Gene3D" id="3.30.450.40">
    <property type="match status" value="1"/>
</dbReference>
<evidence type="ECO:0000313" key="8">
    <source>
        <dbReference type="EMBL" id="AKJ07390.1"/>
    </source>
</evidence>
<evidence type="ECO:0000256" key="1">
    <source>
        <dbReference type="ARBA" id="ARBA00000085"/>
    </source>
</evidence>
<dbReference type="Gene3D" id="1.10.287.130">
    <property type="match status" value="1"/>
</dbReference>
<dbReference type="PANTHER" id="PTHR43047:SF72">
    <property type="entry name" value="OSMOSENSING HISTIDINE PROTEIN KINASE SLN1"/>
    <property type="match status" value="1"/>
</dbReference>
<dbReference type="CDD" id="cd00130">
    <property type="entry name" value="PAS"/>
    <property type="match status" value="1"/>
</dbReference>
<dbReference type="SMART" id="SM00065">
    <property type="entry name" value="GAF"/>
    <property type="match status" value="1"/>
</dbReference>
<dbReference type="NCBIfam" id="TIGR00229">
    <property type="entry name" value="sensory_box"/>
    <property type="match status" value="1"/>
</dbReference>
<dbReference type="SUPFAM" id="SSF47384">
    <property type="entry name" value="Homodimeric domain of signal transducing histidine kinase"/>
    <property type="match status" value="1"/>
</dbReference>
<dbReference type="InterPro" id="IPR035965">
    <property type="entry name" value="PAS-like_dom_sf"/>
</dbReference>
<dbReference type="InterPro" id="IPR003018">
    <property type="entry name" value="GAF"/>
</dbReference>
<dbReference type="Gene3D" id="3.30.450.20">
    <property type="entry name" value="PAS domain"/>
    <property type="match status" value="1"/>
</dbReference>
<dbReference type="InterPro" id="IPR004358">
    <property type="entry name" value="Sig_transdc_His_kin-like_C"/>
</dbReference>
<dbReference type="InterPro" id="IPR003661">
    <property type="entry name" value="HisK_dim/P_dom"/>
</dbReference>
<dbReference type="GO" id="GO:0005886">
    <property type="term" value="C:plasma membrane"/>
    <property type="evidence" value="ECO:0007669"/>
    <property type="project" value="TreeGrafter"/>
</dbReference>
<dbReference type="SUPFAM" id="SSF55785">
    <property type="entry name" value="PYP-like sensor domain (PAS domain)"/>
    <property type="match status" value="1"/>
</dbReference>
<reference evidence="9 11" key="2">
    <citation type="submission" date="2018-08" db="EMBL/GenBank/DDBJ databases">
        <title>Genomic Encyclopedia of Archaeal and Bacterial Type Strains, Phase II (KMG-II): from individual species to whole genera.</title>
        <authorList>
            <person name="Goeker M."/>
        </authorList>
    </citation>
    <scope>NUCLEOTIDE SEQUENCE [LARGE SCALE GENOMIC DNA]</scope>
    <source>
        <strain evidence="9 11">DSM 2261</strain>
    </source>
</reference>
<dbReference type="GO" id="GO:0009927">
    <property type="term" value="F:histidine phosphotransfer kinase activity"/>
    <property type="evidence" value="ECO:0007669"/>
    <property type="project" value="TreeGrafter"/>
</dbReference>
<dbReference type="GO" id="GO:0006355">
    <property type="term" value="P:regulation of DNA-templated transcription"/>
    <property type="evidence" value="ECO:0007669"/>
    <property type="project" value="InterPro"/>
</dbReference>
<dbReference type="Proteomes" id="UP000035579">
    <property type="component" value="Chromosome"/>
</dbReference>
<evidence type="ECO:0000256" key="5">
    <source>
        <dbReference type="ARBA" id="ARBA00022777"/>
    </source>
</evidence>
<dbReference type="EC" id="2.7.13.3" evidence="2"/>
<evidence type="ECO:0000313" key="11">
    <source>
        <dbReference type="Proteomes" id="UP000256345"/>
    </source>
</evidence>
<comment type="catalytic activity">
    <reaction evidence="1">
        <text>ATP + protein L-histidine = ADP + protein N-phospho-L-histidine.</text>
        <dbReference type="EC" id="2.7.13.3"/>
    </reaction>
</comment>
<dbReference type="AlphaFoldDB" id="A0AAC8QH44"/>
<dbReference type="Pfam" id="PF00989">
    <property type="entry name" value="PAS"/>
    <property type="match status" value="1"/>
</dbReference>
<keyword evidence="3" id="KW-0597">Phosphoprotein</keyword>
<dbReference type="GO" id="GO:0000155">
    <property type="term" value="F:phosphorelay sensor kinase activity"/>
    <property type="evidence" value="ECO:0007669"/>
    <property type="project" value="InterPro"/>
</dbReference>